<dbReference type="InterPro" id="IPR050300">
    <property type="entry name" value="GDXG_lipolytic_enzyme"/>
</dbReference>
<proteinExistence type="predicted"/>
<dbReference type="InterPro" id="IPR029058">
    <property type="entry name" value="AB_hydrolase_fold"/>
</dbReference>
<dbReference type="Pfam" id="PF20434">
    <property type="entry name" value="BD-FAE"/>
    <property type="match status" value="1"/>
</dbReference>
<evidence type="ECO:0000256" key="1">
    <source>
        <dbReference type="ARBA" id="ARBA00022801"/>
    </source>
</evidence>
<dbReference type="EMBL" id="BAABLD010000002">
    <property type="protein sequence ID" value="GAA5158899.1"/>
    <property type="molecule type" value="Genomic_DNA"/>
</dbReference>
<dbReference type="Proteomes" id="UP001500547">
    <property type="component" value="Unassembled WGS sequence"/>
</dbReference>
<reference evidence="4" key="1">
    <citation type="journal article" date="2019" name="Int. J. Syst. Evol. Microbiol.">
        <title>The Global Catalogue of Microorganisms (GCM) 10K type strain sequencing project: providing services to taxonomists for standard genome sequencing and annotation.</title>
        <authorList>
            <consortium name="The Broad Institute Genomics Platform"/>
            <consortium name="The Broad Institute Genome Sequencing Center for Infectious Disease"/>
            <person name="Wu L."/>
            <person name="Ma J."/>
        </authorList>
    </citation>
    <scope>NUCLEOTIDE SEQUENCE [LARGE SCALE GENOMIC DNA]</scope>
    <source>
        <strain evidence="4">JCM 18715</strain>
    </source>
</reference>
<dbReference type="PANTHER" id="PTHR48081:SF6">
    <property type="entry name" value="PEPTIDASE S9 PROLYL OLIGOPEPTIDASE CATALYTIC DOMAIN-CONTAINING PROTEIN"/>
    <property type="match status" value="1"/>
</dbReference>
<organism evidence="3 4">
    <name type="scientific">Viridibacterium curvum</name>
    <dbReference type="NCBI Taxonomy" id="1101404"/>
    <lineage>
        <taxon>Bacteria</taxon>
        <taxon>Pseudomonadati</taxon>
        <taxon>Pseudomonadota</taxon>
        <taxon>Betaproteobacteria</taxon>
        <taxon>Rhodocyclales</taxon>
        <taxon>Rhodocyclaceae</taxon>
        <taxon>Viridibacterium</taxon>
    </lineage>
</organism>
<evidence type="ECO:0000259" key="2">
    <source>
        <dbReference type="Pfam" id="PF20434"/>
    </source>
</evidence>
<name>A0ABP9QC92_9RHOO</name>
<gene>
    <name evidence="3" type="ORF">GCM10025770_04220</name>
</gene>
<evidence type="ECO:0000313" key="3">
    <source>
        <dbReference type="EMBL" id="GAA5158899.1"/>
    </source>
</evidence>
<dbReference type="SUPFAM" id="SSF53474">
    <property type="entry name" value="alpha/beta-Hydrolases"/>
    <property type="match status" value="1"/>
</dbReference>
<feature type="domain" description="BD-FAE-like" evidence="2">
    <location>
        <begin position="109"/>
        <end position="241"/>
    </location>
</feature>
<dbReference type="Gene3D" id="3.40.50.1820">
    <property type="entry name" value="alpha/beta hydrolase"/>
    <property type="match status" value="1"/>
</dbReference>
<dbReference type="RefSeq" id="WP_345531175.1">
    <property type="nucleotide sequence ID" value="NZ_BAABLD010000002.1"/>
</dbReference>
<keyword evidence="1 3" id="KW-0378">Hydrolase</keyword>
<comment type="caution">
    <text evidence="3">The sequence shown here is derived from an EMBL/GenBank/DDBJ whole genome shotgun (WGS) entry which is preliminary data.</text>
</comment>
<accession>A0ABP9QC92</accession>
<dbReference type="GO" id="GO:0016787">
    <property type="term" value="F:hydrolase activity"/>
    <property type="evidence" value="ECO:0007669"/>
    <property type="project" value="UniProtKB-KW"/>
</dbReference>
<dbReference type="InterPro" id="IPR049492">
    <property type="entry name" value="BD-FAE-like_dom"/>
</dbReference>
<evidence type="ECO:0000313" key="4">
    <source>
        <dbReference type="Proteomes" id="UP001500547"/>
    </source>
</evidence>
<keyword evidence="4" id="KW-1185">Reference proteome</keyword>
<sequence length="295" mass="31562">MSDIALWPQGAPGSEAVSLVEVCEERSPDTAVFQDRALSNIDRPRIVLFKPECPDGCSVLLAPGGGYQRVVWDKEGVEVARWLNSLGVTVGILVYRLPAEGHAKPELVPLQDAQRGLRLMRQYAAANGLDAARVGAMGFSAGGHVAASLATRFDEAVYLPRDAADALSARPDFLALGYPVISMQSAIAHAGSRERLLGPEPGAAAVDLASAELRARADGPQSFIFLPDDDAAVPPENGVNFYLALRRVGVPAELHVFRNGGHGFGIRLAVGPVREWTGLFERWLRHGGWLKAALT</sequence>
<dbReference type="PANTHER" id="PTHR48081">
    <property type="entry name" value="AB HYDROLASE SUPERFAMILY PROTEIN C4A8.06C"/>
    <property type="match status" value="1"/>
</dbReference>
<protein>
    <submittedName>
        <fullName evidence="3">Alpha/beta hydrolase</fullName>
    </submittedName>
</protein>